<feature type="compositionally biased region" description="Polar residues" evidence="1">
    <location>
        <begin position="302"/>
        <end position="324"/>
    </location>
</feature>
<dbReference type="EMBL" id="JANBQF010000150">
    <property type="protein sequence ID" value="KAJ2004520.1"/>
    <property type="molecule type" value="Genomic_DNA"/>
</dbReference>
<sequence>MTAADKFSMLDSGRIDATFDPMRLAPLYRSRVAGTGQDSVPAASREPPSLDLLAEMIKEEIRQASGLRQALDRVGAEAGHLSTQFAALSIGDGLNECENEVASCAKPVSPTQASGKRQKRVQFVVPDDVRFRWLGIFQQPADSDGSSSSDSEVPASSLQVSSRSPVDHSSSDSSATATGPSAIETDAGTAGALENAFSSVPPSALANTPLNDSRLNRKPVEARTDSLVRRRTNNTVDRSKNRLDAAPVEFRKAGTRSTEPVFGRRGSLDDGQAERDYVLLSITSNSSVEAVYGGSRPDTRESSVPNSVKNESQAKGRRAQTSGGMESGGFGKKTAQSRLGRLLQAGEPNRNWEAAEGRIDVHDNGQIGKCATISGRSSGRIAAQMMLQASHEYAGNTEHNARKAEAPSVQRPSGNKSAAINPLANSHSAFAQPSLVTSKITVPKRCSVSPTFSVPQNGPLPDKAGLVP</sequence>
<feature type="region of interest" description="Disordered" evidence="1">
    <location>
        <begin position="289"/>
        <end position="332"/>
    </location>
</feature>
<accession>A0A9W8BCV6</accession>
<protein>
    <submittedName>
        <fullName evidence="2">Uncharacterized protein</fullName>
    </submittedName>
</protein>
<feature type="compositionally biased region" description="Polar residues" evidence="1">
    <location>
        <begin position="199"/>
        <end position="213"/>
    </location>
</feature>
<reference evidence="2" key="1">
    <citation type="submission" date="2022-07" db="EMBL/GenBank/DDBJ databases">
        <title>Phylogenomic reconstructions and comparative analyses of Kickxellomycotina fungi.</title>
        <authorList>
            <person name="Reynolds N.K."/>
            <person name="Stajich J.E."/>
            <person name="Barry K."/>
            <person name="Grigoriev I.V."/>
            <person name="Crous P."/>
            <person name="Smith M.E."/>
        </authorList>
    </citation>
    <scope>NUCLEOTIDE SEQUENCE</scope>
    <source>
        <strain evidence="2">IMI 214461</strain>
    </source>
</reference>
<feature type="compositionally biased region" description="Low complexity" evidence="1">
    <location>
        <begin position="142"/>
        <end position="164"/>
    </location>
</feature>
<proteinExistence type="predicted"/>
<dbReference type="AlphaFoldDB" id="A0A9W8BCV6"/>
<keyword evidence="3" id="KW-1185">Reference proteome</keyword>
<feature type="compositionally biased region" description="Basic and acidic residues" evidence="1">
    <location>
        <begin position="214"/>
        <end position="228"/>
    </location>
</feature>
<dbReference type="OrthoDB" id="5586749at2759"/>
<feature type="non-terminal residue" evidence="2">
    <location>
        <position position="468"/>
    </location>
</feature>
<organism evidence="2 3">
    <name type="scientific">Coemansia thaxteri</name>
    <dbReference type="NCBI Taxonomy" id="2663907"/>
    <lineage>
        <taxon>Eukaryota</taxon>
        <taxon>Fungi</taxon>
        <taxon>Fungi incertae sedis</taxon>
        <taxon>Zoopagomycota</taxon>
        <taxon>Kickxellomycotina</taxon>
        <taxon>Kickxellomycetes</taxon>
        <taxon>Kickxellales</taxon>
        <taxon>Kickxellaceae</taxon>
        <taxon>Coemansia</taxon>
    </lineage>
</organism>
<gene>
    <name evidence="2" type="ORF">H4R26_002470</name>
</gene>
<comment type="caution">
    <text evidence="2">The sequence shown here is derived from an EMBL/GenBank/DDBJ whole genome shotgun (WGS) entry which is preliminary data.</text>
</comment>
<feature type="region of interest" description="Disordered" evidence="1">
    <location>
        <begin position="397"/>
        <end position="421"/>
    </location>
</feature>
<feature type="compositionally biased region" description="Low complexity" evidence="1">
    <location>
        <begin position="171"/>
        <end position="181"/>
    </location>
</feature>
<feature type="region of interest" description="Disordered" evidence="1">
    <location>
        <begin position="447"/>
        <end position="468"/>
    </location>
</feature>
<feature type="region of interest" description="Disordered" evidence="1">
    <location>
        <begin position="199"/>
        <end position="269"/>
    </location>
</feature>
<name>A0A9W8BCV6_9FUNG</name>
<evidence type="ECO:0000313" key="3">
    <source>
        <dbReference type="Proteomes" id="UP001150907"/>
    </source>
</evidence>
<evidence type="ECO:0000256" key="1">
    <source>
        <dbReference type="SAM" id="MobiDB-lite"/>
    </source>
</evidence>
<feature type="region of interest" description="Disordered" evidence="1">
    <location>
        <begin position="140"/>
        <end position="185"/>
    </location>
</feature>
<evidence type="ECO:0000313" key="2">
    <source>
        <dbReference type="EMBL" id="KAJ2004520.1"/>
    </source>
</evidence>
<dbReference type="Proteomes" id="UP001150907">
    <property type="component" value="Unassembled WGS sequence"/>
</dbReference>
<feature type="compositionally biased region" description="Polar residues" evidence="1">
    <location>
        <begin position="410"/>
        <end position="421"/>
    </location>
</feature>